<dbReference type="Proteomes" id="UP000188729">
    <property type="component" value="Unassembled WGS sequence"/>
</dbReference>
<sequence>MAVRTFNTAALLLTIAAPALLCQPRDAAAQQVAGAPANSAASPYPFAEIVDLVTGSPIVLDATITSTVRIKGAEAANVPPNTVRYYVEADVTALIRGPGAIPPRIGYVLDAPLGPNGRQPKYRKARVLLFARPVPGSATQLQLIGPEAQRGWTAELDALTRRITAEVLAPDAPPIVTGVGNAFHVPGSLPGEGETQIFLTTRDRRPVSLSILRRPGEQPRWAVALSEIVDDAAGPPQRDTLLWYRLACALPPALPARATQALEPDNAAVAQEDYRFVLEQLGPCRRTAPAG</sequence>
<evidence type="ECO:0000313" key="2">
    <source>
        <dbReference type="EMBL" id="ONF97627.1"/>
    </source>
</evidence>
<feature type="chain" id="PRO_5013296352" evidence="1">
    <location>
        <begin position="28"/>
        <end position="291"/>
    </location>
</feature>
<gene>
    <name evidence="2" type="ORF">SPHI_02580</name>
</gene>
<keyword evidence="3" id="KW-1185">Reference proteome</keyword>
<dbReference type="RefSeq" id="WP_083719581.1">
    <property type="nucleotide sequence ID" value="NZ_MPSB01000001.1"/>
</dbReference>
<dbReference type="STRING" id="1915074.SPHI_02580"/>
<dbReference type="EMBL" id="MPSB01000001">
    <property type="protein sequence ID" value="ONF97627.1"/>
    <property type="molecule type" value="Genomic_DNA"/>
</dbReference>
<proteinExistence type="predicted"/>
<dbReference type="AlphaFoldDB" id="A0A1V2EYM9"/>
<accession>A0A1V2EYM9</accession>
<reference evidence="2 3" key="1">
    <citation type="submission" date="2016-11" db="EMBL/GenBank/DDBJ databases">
        <title>Genome sequence of Sphingomonas jeddahensis G39.</title>
        <authorList>
            <person name="Poehlein A."/>
            <person name="Wuebbeler J.H."/>
            <person name="Steinbuechel A."/>
            <person name="Daniel R."/>
        </authorList>
    </citation>
    <scope>NUCLEOTIDE SEQUENCE [LARGE SCALE GENOMIC DNA]</scope>
    <source>
        <strain evidence="2 3">G39</strain>
    </source>
</reference>
<comment type="caution">
    <text evidence="2">The sequence shown here is derived from an EMBL/GenBank/DDBJ whole genome shotgun (WGS) entry which is preliminary data.</text>
</comment>
<organism evidence="2 3">
    <name type="scientific">Sphingomonas jeddahensis</name>
    <dbReference type="NCBI Taxonomy" id="1915074"/>
    <lineage>
        <taxon>Bacteria</taxon>
        <taxon>Pseudomonadati</taxon>
        <taxon>Pseudomonadota</taxon>
        <taxon>Alphaproteobacteria</taxon>
        <taxon>Sphingomonadales</taxon>
        <taxon>Sphingomonadaceae</taxon>
        <taxon>Sphingomonas</taxon>
    </lineage>
</organism>
<name>A0A1V2EYM9_9SPHN</name>
<feature type="signal peptide" evidence="1">
    <location>
        <begin position="1"/>
        <end position="27"/>
    </location>
</feature>
<protein>
    <submittedName>
        <fullName evidence="2">Uncharacterized protein</fullName>
    </submittedName>
</protein>
<keyword evidence="1" id="KW-0732">Signal</keyword>
<evidence type="ECO:0000256" key="1">
    <source>
        <dbReference type="SAM" id="SignalP"/>
    </source>
</evidence>
<evidence type="ECO:0000313" key="3">
    <source>
        <dbReference type="Proteomes" id="UP000188729"/>
    </source>
</evidence>